<dbReference type="GO" id="GO:0015701">
    <property type="term" value="P:bicarbonate transport"/>
    <property type="evidence" value="ECO:0007669"/>
    <property type="project" value="TreeGrafter"/>
</dbReference>
<accession>V8N4K6</accession>
<dbReference type="GO" id="GO:0016324">
    <property type="term" value="C:apical plasma membrane"/>
    <property type="evidence" value="ECO:0007669"/>
    <property type="project" value="TreeGrafter"/>
</dbReference>
<proteinExistence type="predicted"/>
<gene>
    <name evidence="2" type="ORF">L345_17063</name>
</gene>
<feature type="non-terminal residue" evidence="2">
    <location>
        <position position="252"/>
    </location>
</feature>
<dbReference type="GO" id="GO:0016323">
    <property type="term" value="C:basolateral plasma membrane"/>
    <property type="evidence" value="ECO:0007669"/>
    <property type="project" value="TreeGrafter"/>
</dbReference>
<keyword evidence="3" id="KW-1185">Reference proteome</keyword>
<feature type="domain" description="Band 3 cytoplasmic" evidence="1">
    <location>
        <begin position="101"/>
        <end position="252"/>
    </location>
</feature>
<protein>
    <recommendedName>
        <fullName evidence="1">Band 3 cytoplasmic domain-containing protein</fullName>
    </recommendedName>
</protein>
<sequence>MSLVRTANVARLDQKGCSYGAQESLIQMGATCLNPGGCSSGHEGGSSGPRVAHTDCKGCSSGPWALLVRSMRVPEAPVSSWGAAPETLAMAQLDAQGGLFRSHPCDEKEFTFPRNISAGSLGSLLGHHHSANHVEEGPEPTVTDPLIDPSLPKEVASPVLSGTITRSKSKHELKLLEKIPDNAEATVVLVGCVQFLDQPTMAFVRLQEAAQLDAVLEVPVPVRFLFVLLGPSSANMDYHEIGRSISTLMSDK</sequence>
<dbReference type="Proteomes" id="UP000018936">
    <property type="component" value="Unassembled WGS sequence"/>
</dbReference>
<dbReference type="GO" id="GO:0008509">
    <property type="term" value="F:monoatomic anion transmembrane transporter activity"/>
    <property type="evidence" value="ECO:0007669"/>
    <property type="project" value="InterPro"/>
</dbReference>
<comment type="caution">
    <text evidence="2">The sequence shown here is derived from an EMBL/GenBank/DDBJ whole genome shotgun (WGS) entry which is preliminary data.</text>
</comment>
<dbReference type="EMBL" id="AZIM01009227">
    <property type="protein sequence ID" value="ETE57224.1"/>
    <property type="molecule type" value="Genomic_DNA"/>
</dbReference>
<dbReference type="GO" id="GO:0005452">
    <property type="term" value="F:solute:inorganic anion antiporter activity"/>
    <property type="evidence" value="ECO:0007669"/>
    <property type="project" value="InterPro"/>
</dbReference>
<evidence type="ECO:0000259" key="1">
    <source>
        <dbReference type="Pfam" id="PF07565"/>
    </source>
</evidence>
<evidence type="ECO:0000313" key="2">
    <source>
        <dbReference type="EMBL" id="ETE57224.1"/>
    </source>
</evidence>
<feature type="non-terminal residue" evidence="2">
    <location>
        <position position="1"/>
    </location>
</feature>
<evidence type="ECO:0000313" key="3">
    <source>
        <dbReference type="Proteomes" id="UP000018936"/>
    </source>
</evidence>
<dbReference type="GO" id="GO:0051453">
    <property type="term" value="P:regulation of intracellular pH"/>
    <property type="evidence" value="ECO:0007669"/>
    <property type="project" value="TreeGrafter"/>
</dbReference>
<dbReference type="Gene3D" id="3.40.930.10">
    <property type="entry name" value="Mannitol-specific EII, Chain A"/>
    <property type="match status" value="1"/>
</dbReference>
<dbReference type="InterPro" id="IPR016152">
    <property type="entry name" value="PTrfase/Anion_transptr"/>
</dbReference>
<dbReference type="InterPro" id="IPR013769">
    <property type="entry name" value="Band3_cytoplasmic_dom"/>
</dbReference>
<name>V8N4K6_OPHHA</name>
<dbReference type="SUPFAM" id="SSF55804">
    <property type="entry name" value="Phoshotransferase/anion transport protein"/>
    <property type="match status" value="1"/>
</dbReference>
<reference evidence="2 3" key="1">
    <citation type="journal article" date="2013" name="Proc. Natl. Acad. Sci. U.S.A.">
        <title>The king cobra genome reveals dynamic gene evolution and adaptation in the snake venom system.</title>
        <authorList>
            <person name="Vonk F.J."/>
            <person name="Casewell N.R."/>
            <person name="Henkel C.V."/>
            <person name="Heimberg A.M."/>
            <person name="Jansen H.J."/>
            <person name="McCleary R.J."/>
            <person name="Kerkkamp H.M."/>
            <person name="Vos R.A."/>
            <person name="Guerreiro I."/>
            <person name="Calvete J.J."/>
            <person name="Wuster W."/>
            <person name="Woods A.E."/>
            <person name="Logan J.M."/>
            <person name="Harrison R.A."/>
            <person name="Castoe T.A."/>
            <person name="de Koning A.P."/>
            <person name="Pollock D.D."/>
            <person name="Yandell M."/>
            <person name="Calderon D."/>
            <person name="Renjifo C."/>
            <person name="Currier R.B."/>
            <person name="Salgado D."/>
            <person name="Pla D."/>
            <person name="Sanz L."/>
            <person name="Hyder A.S."/>
            <person name="Ribeiro J.M."/>
            <person name="Arntzen J.W."/>
            <person name="van den Thillart G.E."/>
            <person name="Boetzer M."/>
            <person name="Pirovano W."/>
            <person name="Dirks R.P."/>
            <person name="Spaink H.P."/>
            <person name="Duboule D."/>
            <person name="McGlinn E."/>
            <person name="Kini R.M."/>
            <person name="Richardson M.K."/>
        </authorList>
    </citation>
    <scope>NUCLEOTIDE SEQUENCE</scope>
    <source>
        <tissue evidence="2">Blood</tissue>
    </source>
</reference>
<dbReference type="AlphaFoldDB" id="V8N4K6"/>
<dbReference type="PANTHER" id="PTHR11453:SF14">
    <property type="entry name" value="ANION EXCHANGE PROTEIN 2"/>
    <property type="match status" value="1"/>
</dbReference>
<dbReference type="OrthoDB" id="1735926at2759"/>
<dbReference type="Pfam" id="PF07565">
    <property type="entry name" value="Band_3_cyto"/>
    <property type="match status" value="1"/>
</dbReference>
<dbReference type="PANTHER" id="PTHR11453">
    <property type="entry name" value="ANION EXCHANGE PROTEIN"/>
    <property type="match status" value="1"/>
</dbReference>
<dbReference type="InterPro" id="IPR003020">
    <property type="entry name" value="HCO3_transpt_euk"/>
</dbReference>
<organism evidence="2 3">
    <name type="scientific">Ophiophagus hannah</name>
    <name type="common">King cobra</name>
    <name type="synonym">Naja hannah</name>
    <dbReference type="NCBI Taxonomy" id="8665"/>
    <lineage>
        <taxon>Eukaryota</taxon>
        <taxon>Metazoa</taxon>
        <taxon>Chordata</taxon>
        <taxon>Craniata</taxon>
        <taxon>Vertebrata</taxon>
        <taxon>Euteleostomi</taxon>
        <taxon>Lepidosauria</taxon>
        <taxon>Squamata</taxon>
        <taxon>Bifurcata</taxon>
        <taxon>Unidentata</taxon>
        <taxon>Episquamata</taxon>
        <taxon>Toxicofera</taxon>
        <taxon>Serpentes</taxon>
        <taxon>Colubroidea</taxon>
        <taxon>Elapidae</taxon>
        <taxon>Elapinae</taxon>
        <taxon>Ophiophagus</taxon>
    </lineage>
</organism>